<dbReference type="RefSeq" id="WP_275116889.1">
    <property type="nucleotide sequence ID" value="NZ_JAOTPO010000001.1"/>
</dbReference>
<organism evidence="1 2">
    <name type="scientific">Alkalihalobacterium chitinilyticum</name>
    <dbReference type="NCBI Taxonomy" id="2980103"/>
    <lineage>
        <taxon>Bacteria</taxon>
        <taxon>Bacillati</taxon>
        <taxon>Bacillota</taxon>
        <taxon>Bacilli</taxon>
        <taxon>Bacillales</taxon>
        <taxon>Bacillaceae</taxon>
        <taxon>Alkalihalobacterium</taxon>
    </lineage>
</organism>
<keyword evidence="2" id="KW-1185">Reference proteome</keyword>
<comment type="caution">
    <text evidence="1">The sequence shown here is derived from an EMBL/GenBank/DDBJ whole genome shotgun (WGS) entry which is preliminary data.</text>
</comment>
<reference evidence="1" key="1">
    <citation type="submission" date="2024-05" db="EMBL/GenBank/DDBJ databases">
        <title>Alkalihalobacillus sp. strain MEB203 novel alkaliphilic bacterium from Lonar Lake, India.</title>
        <authorList>
            <person name="Joshi A."/>
            <person name="Thite S."/>
            <person name="Mengade P."/>
        </authorList>
    </citation>
    <scope>NUCLEOTIDE SEQUENCE</scope>
    <source>
        <strain evidence="1">MEB 203</strain>
    </source>
</reference>
<sequence>MQQQHIHNYLERYFTANQSPVLHSGDGYLQVQLSIELDKTLMNRPFYWHYLEKTGGTPQPMQMTLVTDQTKAPEEIKGEQIHFGSPRLHQIFQTTKELGGFIRMYENIQMVSHGSIPLQPWLCTNVKISFQCDRKKDVILSLGLNLIHGQIVDHFFDRIREKDLTPKIPDFCFTLSPLITPKSGLLRVERTIENFINQQDKNWAIEARKRWDEDLQLLNRFYEEVDEKPESYETEKEALRSQYEPKIHVQFINGGMFYLRQQFFS</sequence>
<proteinExistence type="predicted"/>
<evidence type="ECO:0000313" key="1">
    <source>
        <dbReference type="EMBL" id="MDE5412275.1"/>
    </source>
</evidence>
<accession>A0ABT5VAG6</accession>
<dbReference type="EMBL" id="JAOTPO010000001">
    <property type="protein sequence ID" value="MDE5412275.1"/>
    <property type="molecule type" value="Genomic_DNA"/>
</dbReference>
<name>A0ABT5VAG6_9BACI</name>
<protein>
    <submittedName>
        <fullName evidence="1">YqhG family protein</fullName>
    </submittedName>
</protein>
<dbReference type="InterPro" id="IPR024562">
    <property type="entry name" value="YqhG"/>
</dbReference>
<gene>
    <name evidence="1" type="ORF">N7Z68_02600</name>
</gene>
<evidence type="ECO:0000313" key="2">
    <source>
        <dbReference type="Proteomes" id="UP001148125"/>
    </source>
</evidence>
<dbReference type="Proteomes" id="UP001148125">
    <property type="component" value="Unassembled WGS sequence"/>
</dbReference>
<dbReference type="Pfam" id="PF11079">
    <property type="entry name" value="YqhG"/>
    <property type="match status" value="1"/>
</dbReference>